<feature type="non-terminal residue" evidence="1">
    <location>
        <position position="96"/>
    </location>
</feature>
<evidence type="ECO:0000313" key="1">
    <source>
        <dbReference type="EMBL" id="KAH8494826.1"/>
    </source>
</evidence>
<dbReference type="Proteomes" id="UP000807159">
    <property type="component" value="Chromosome 11"/>
</dbReference>
<comment type="caution">
    <text evidence="1">The sequence shown here is derived from an EMBL/GenBank/DDBJ whole genome shotgun (WGS) entry which is preliminary data.</text>
</comment>
<dbReference type="AlphaFoldDB" id="A0A8T2XP11"/>
<organism evidence="1 2">
    <name type="scientific">Populus deltoides</name>
    <name type="common">Eastern poplar</name>
    <name type="synonym">Eastern cottonwood</name>
    <dbReference type="NCBI Taxonomy" id="3696"/>
    <lineage>
        <taxon>Eukaryota</taxon>
        <taxon>Viridiplantae</taxon>
        <taxon>Streptophyta</taxon>
        <taxon>Embryophyta</taxon>
        <taxon>Tracheophyta</taxon>
        <taxon>Spermatophyta</taxon>
        <taxon>Magnoliopsida</taxon>
        <taxon>eudicotyledons</taxon>
        <taxon>Gunneridae</taxon>
        <taxon>Pentapetalae</taxon>
        <taxon>rosids</taxon>
        <taxon>fabids</taxon>
        <taxon>Malpighiales</taxon>
        <taxon>Salicaceae</taxon>
        <taxon>Saliceae</taxon>
        <taxon>Populus</taxon>
    </lineage>
</organism>
<proteinExistence type="predicted"/>
<gene>
    <name evidence="1" type="ORF">H0E87_021291</name>
</gene>
<keyword evidence="2" id="KW-1185">Reference proteome</keyword>
<protein>
    <submittedName>
        <fullName evidence="1">Uncharacterized protein</fullName>
    </submittedName>
</protein>
<reference evidence="1" key="1">
    <citation type="journal article" date="2021" name="J. Hered.">
        <title>Genome Assembly of Salicaceae Populus deltoides (Eastern Cottonwood) I-69 Based on Nanopore Sequencing and Hi-C Technologies.</title>
        <authorList>
            <person name="Bai S."/>
            <person name="Wu H."/>
            <person name="Zhang J."/>
            <person name="Pan Z."/>
            <person name="Zhao W."/>
            <person name="Li Z."/>
            <person name="Tong C."/>
        </authorList>
    </citation>
    <scope>NUCLEOTIDE SEQUENCE</scope>
    <source>
        <tissue evidence="1">Leaf</tissue>
    </source>
</reference>
<dbReference type="EMBL" id="JACEGQ020000011">
    <property type="protein sequence ID" value="KAH8494826.1"/>
    <property type="molecule type" value="Genomic_DNA"/>
</dbReference>
<evidence type="ECO:0000313" key="2">
    <source>
        <dbReference type="Proteomes" id="UP000807159"/>
    </source>
</evidence>
<name>A0A8T2XP11_POPDE</name>
<sequence length="96" mass="10755">MAVLVVVVSPGTGENEFGEEGLTLMPVATLTNGCIAITVTEKRSKMTKKLNCDREDCSSNNRLKNLRRAITQITEEKDEHAWIENVFDKEERSADQ</sequence>
<accession>A0A8T2XP11</accession>